<evidence type="ECO:0000313" key="1">
    <source>
        <dbReference type="EMBL" id="OJD11439.1"/>
    </source>
</evidence>
<protein>
    <submittedName>
        <fullName evidence="1">Uncharacterized protein</fullName>
    </submittedName>
</protein>
<reference evidence="1 2" key="1">
    <citation type="submission" date="2015-07" db="EMBL/GenBank/DDBJ databases">
        <title>Emmonsia species relationships and genome sequence.</title>
        <authorList>
            <consortium name="The Broad Institute Genomics Platform"/>
            <person name="Cuomo C.A."/>
            <person name="Munoz J.F."/>
            <person name="Imamovic A."/>
            <person name="Priest M.E."/>
            <person name="Young S."/>
            <person name="Clay O.K."/>
            <person name="McEwen J.G."/>
        </authorList>
    </citation>
    <scope>NUCLEOTIDE SEQUENCE [LARGE SCALE GENOMIC DNA]</scope>
    <source>
        <strain evidence="1 2">UAMH 9510</strain>
    </source>
</reference>
<dbReference type="EMBL" id="LGRN01000545">
    <property type="protein sequence ID" value="OJD11439.1"/>
    <property type="molecule type" value="Genomic_DNA"/>
</dbReference>
<dbReference type="VEuPathDB" id="FungiDB:AJ78_07786"/>
<name>A0A1J9Q5A3_9EURO</name>
<keyword evidence="2" id="KW-1185">Reference proteome</keyword>
<dbReference type="Proteomes" id="UP000182235">
    <property type="component" value="Unassembled WGS sequence"/>
</dbReference>
<gene>
    <name evidence="1" type="ORF">AJ78_07786</name>
</gene>
<dbReference type="OrthoDB" id="10556859at2759"/>
<sequence length="100" mass="10202">MEDEGAGPKVRGGRVREAIAACVHSRRVPLVPTPLGGFASDSSTVLASSMPGSFERDWTGTGGDCGAASASTRRAMDVAGRYSHLLGLHSAVTCAVADDV</sequence>
<dbReference type="AlphaFoldDB" id="A0A1J9Q5A3"/>
<comment type="caution">
    <text evidence="1">The sequence shown here is derived from an EMBL/GenBank/DDBJ whole genome shotgun (WGS) entry which is preliminary data.</text>
</comment>
<accession>A0A1J9Q5A3</accession>
<evidence type="ECO:0000313" key="2">
    <source>
        <dbReference type="Proteomes" id="UP000182235"/>
    </source>
</evidence>
<proteinExistence type="predicted"/>
<organism evidence="1 2">
    <name type="scientific">Emergomyces pasteurianus Ep9510</name>
    <dbReference type="NCBI Taxonomy" id="1447872"/>
    <lineage>
        <taxon>Eukaryota</taxon>
        <taxon>Fungi</taxon>
        <taxon>Dikarya</taxon>
        <taxon>Ascomycota</taxon>
        <taxon>Pezizomycotina</taxon>
        <taxon>Eurotiomycetes</taxon>
        <taxon>Eurotiomycetidae</taxon>
        <taxon>Onygenales</taxon>
        <taxon>Ajellomycetaceae</taxon>
        <taxon>Emergomyces</taxon>
    </lineage>
</organism>